<dbReference type="FunFam" id="1.10.418.10:FF:000089">
    <property type="entry name" value="Spectrin beta chain"/>
    <property type="match status" value="1"/>
</dbReference>
<dbReference type="PROSITE" id="PS50021">
    <property type="entry name" value="CH"/>
    <property type="match status" value="2"/>
</dbReference>
<proteinExistence type="predicted"/>
<feature type="domain" description="Calponin-homology (CH)" evidence="4">
    <location>
        <begin position="155"/>
        <end position="260"/>
    </location>
</feature>
<dbReference type="PROSITE" id="PS00020">
    <property type="entry name" value="ACTININ_2"/>
    <property type="match status" value="1"/>
</dbReference>
<feature type="region of interest" description="Disordered" evidence="3">
    <location>
        <begin position="263"/>
        <end position="313"/>
    </location>
</feature>
<dbReference type="AlphaFoldDB" id="F2U6Q8"/>
<evidence type="ECO:0000259" key="4">
    <source>
        <dbReference type="PROSITE" id="PS50021"/>
    </source>
</evidence>
<dbReference type="PROSITE" id="PS00019">
    <property type="entry name" value="ACTININ_1"/>
    <property type="match status" value="1"/>
</dbReference>
<evidence type="ECO:0000256" key="1">
    <source>
        <dbReference type="ARBA" id="ARBA00022737"/>
    </source>
</evidence>
<keyword evidence="1" id="KW-0677">Repeat</keyword>
<dbReference type="SUPFAM" id="SSF47576">
    <property type="entry name" value="Calponin-homology domain, CH-domain"/>
    <property type="match status" value="1"/>
</dbReference>
<dbReference type="SMART" id="SM00033">
    <property type="entry name" value="CH"/>
    <property type="match status" value="2"/>
</dbReference>
<dbReference type="GO" id="GO:0003779">
    <property type="term" value="F:actin binding"/>
    <property type="evidence" value="ECO:0007669"/>
    <property type="project" value="UniProtKB-KW"/>
</dbReference>
<dbReference type="STRING" id="946362.F2U6Q8"/>
<dbReference type="InterPro" id="IPR006993">
    <property type="entry name" value="Glut_rich_SH3-bd"/>
</dbReference>
<evidence type="ECO:0000256" key="2">
    <source>
        <dbReference type="ARBA" id="ARBA00023203"/>
    </source>
</evidence>
<dbReference type="Pfam" id="PF04908">
    <property type="entry name" value="SH3BGR"/>
    <property type="match status" value="1"/>
</dbReference>
<keyword evidence="2" id="KW-0009">Actin-binding</keyword>
<dbReference type="InterPro" id="IPR001589">
    <property type="entry name" value="Actinin_actin-bd_CS"/>
</dbReference>
<evidence type="ECO:0000313" key="6">
    <source>
        <dbReference type="Proteomes" id="UP000007799"/>
    </source>
</evidence>
<dbReference type="Proteomes" id="UP000007799">
    <property type="component" value="Unassembled WGS sequence"/>
</dbReference>
<keyword evidence="6" id="KW-1185">Reference proteome</keyword>
<feature type="compositionally biased region" description="Acidic residues" evidence="3">
    <location>
        <begin position="271"/>
        <end position="285"/>
    </location>
</feature>
<dbReference type="EMBL" id="GL832963">
    <property type="protein sequence ID" value="EGD83540.1"/>
    <property type="molecule type" value="Genomic_DNA"/>
</dbReference>
<dbReference type="eggNOG" id="KOG0518">
    <property type="taxonomic scope" value="Eukaryota"/>
</dbReference>
<dbReference type="CDD" id="cd02066">
    <property type="entry name" value="GRX_family"/>
    <property type="match status" value="1"/>
</dbReference>
<protein>
    <recommendedName>
        <fullName evidence="4">Calponin-homology (CH) domain-containing protein</fullName>
    </recommendedName>
</protein>
<dbReference type="InParanoid" id="F2U6Q8"/>
<feature type="domain" description="Calponin-homology (CH)" evidence="4">
    <location>
        <begin position="31"/>
        <end position="139"/>
    </location>
</feature>
<accession>F2U6Q8</accession>
<reference evidence="5" key="1">
    <citation type="submission" date="2009-08" db="EMBL/GenBank/DDBJ databases">
        <title>Annotation of Salpingoeca rosetta.</title>
        <authorList>
            <consortium name="The Broad Institute Genome Sequencing Platform"/>
            <person name="Russ C."/>
            <person name="Cuomo C."/>
            <person name="Burger G."/>
            <person name="Gray M.W."/>
            <person name="Holland P.W.H."/>
            <person name="King N."/>
            <person name="Lang F.B.F."/>
            <person name="Roger A.J."/>
            <person name="Ruiz-Trillo I."/>
            <person name="Young S.K."/>
            <person name="Zeng Q."/>
            <person name="Gargeya S."/>
            <person name="Alvarado L."/>
            <person name="Berlin A."/>
            <person name="Chapman S.B."/>
            <person name="Chen Z."/>
            <person name="Freedman E."/>
            <person name="Gellesch M."/>
            <person name="Goldberg J."/>
            <person name="Griggs A."/>
            <person name="Gujja S."/>
            <person name="Heilman E."/>
            <person name="Heiman D."/>
            <person name="Howarth C."/>
            <person name="Mehta T."/>
            <person name="Neiman D."/>
            <person name="Pearson M."/>
            <person name="Roberts A."/>
            <person name="Saif S."/>
            <person name="Shea T."/>
            <person name="Shenoy N."/>
            <person name="Sisk P."/>
            <person name="Stolte C."/>
            <person name="Sykes S."/>
            <person name="White J."/>
            <person name="Yandava C."/>
            <person name="Haas B."/>
            <person name="Nusbaum C."/>
            <person name="Birren B."/>
        </authorList>
    </citation>
    <scope>NUCLEOTIDE SEQUENCE [LARGE SCALE GENOMIC DNA]</scope>
    <source>
        <strain evidence="5">ATCC 50818</strain>
    </source>
</reference>
<dbReference type="PROSITE" id="PS51354">
    <property type="entry name" value="GLUTAREDOXIN_2"/>
    <property type="match status" value="1"/>
</dbReference>
<dbReference type="Gene3D" id="1.10.418.10">
    <property type="entry name" value="Calponin-like domain"/>
    <property type="match status" value="2"/>
</dbReference>
<dbReference type="InterPro" id="IPR036872">
    <property type="entry name" value="CH_dom_sf"/>
</dbReference>
<gene>
    <name evidence="5" type="ORF">PTSG_04145</name>
</gene>
<sequence length="417" mass="46693">MSMPKGLANAVANKASEGSGLRSQQGDGWIQTQTSTFTNWVNVQLEKGGYPQAPDDGVVDFIKNGVALIQALEVASGKKFKRYNKNPKLRVHEIENVNHALDFIKEEGLTVVNIGSEDVVDGNTKLVLGLIWTIIYHYQIAAAFKNAPSANAKKNSAKDILLEWVNSQIPEYKISNFNKDWSDGRALCALVNKIGGEPWLIPNHREMHTESAKRNAQVAIDTANEHLAIPKVLEAEDLVNPALDDLSMMTYVSYFKTAKRVQPDGKIAAESEPEPEKEAEEEETKEVEKAAPADDSSSAGLPPPWERSPDWRAYEGADLGGRCKIRVYSSTTTSSAVTRKNNEEMMRLFERMGVHNRPDFEPWVMVDLMDKADRDKVFEKAGTRQLPMLFVDDEYIGGYDRVMELNETNELEKILQY</sequence>
<dbReference type="KEGG" id="sre:PTSG_04145"/>
<organism evidence="6">
    <name type="scientific">Salpingoeca rosetta (strain ATCC 50818 / BSB-021)</name>
    <dbReference type="NCBI Taxonomy" id="946362"/>
    <lineage>
        <taxon>Eukaryota</taxon>
        <taxon>Choanoflagellata</taxon>
        <taxon>Craspedida</taxon>
        <taxon>Salpingoecidae</taxon>
        <taxon>Salpingoeca</taxon>
    </lineage>
</organism>
<dbReference type="RefSeq" id="XP_004995044.1">
    <property type="nucleotide sequence ID" value="XM_004994987.1"/>
</dbReference>
<dbReference type="OMA" id="RCKIRVY"/>
<dbReference type="PANTHER" id="PTHR11915">
    <property type="entry name" value="SPECTRIN/FILAMIN RELATED CYTOSKELETAL PROTEIN"/>
    <property type="match status" value="1"/>
</dbReference>
<dbReference type="InterPro" id="IPR036249">
    <property type="entry name" value="Thioredoxin-like_sf"/>
</dbReference>
<dbReference type="SUPFAM" id="SSF52833">
    <property type="entry name" value="Thioredoxin-like"/>
    <property type="match status" value="1"/>
</dbReference>
<dbReference type="OrthoDB" id="18740at2759"/>
<dbReference type="CDD" id="cd21184">
    <property type="entry name" value="CH_FLN-like_rpt2"/>
    <property type="match status" value="1"/>
</dbReference>
<evidence type="ECO:0000313" key="5">
    <source>
        <dbReference type="EMBL" id="EGD83540.1"/>
    </source>
</evidence>
<dbReference type="Gene3D" id="3.40.30.10">
    <property type="entry name" value="Glutaredoxin"/>
    <property type="match status" value="1"/>
</dbReference>
<name>F2U6Q8_SALR5</name>
<dbReference type="GeneID" id="16075623"/>
<dbReference type="Pfam" id="PF00307">
    <property type="entry name" value="CH"/>
    <property type="match status" value="2"/>
</dbReference>
<dbReference type="InterPro" id="IPR001715">
    <property type="entry name" value="CH_dom"/>
</dbReference>
<evidence type="ECO:0000256" key="3">
    <source>
        <dbReference type="SAM" id="MobiDB-lite"/>
    </source>
</evidence>